<evidence type="ECO:0000256" key="1">
    <source>
        <dbReference type="ARBA" id="ARBA00022576"/>
    </source>
</evidence>
<feature type="binding site" evidence="5">
    <location>
        <begin position="238"/>
        <end position="241"/>
    </location>
    <ligand>
        <name>pyridoxal 5'-phosphate</name>
        <dbReference type="ChEBI" id="CHEBI:597326"/>
    </ligand>
</feature>
<feature type="modified residue" description="N6-(pyridoxal phosphate)lysine" evidence="5">
    <location>
        <position position="267"/>
    </location>
</feature>
<dbReference type="InterPro" id="IPR015424">
    <property type="entry name" value="PyrdxlP-dep_Trfase"/>
</dbReference>
<evidence type="ECO:0000313" key="6">
    <source>
        <dbReference type="EMBL" id="AKB49380.1"/>
    </source>
</evidence>
<comment type="cofactor">
    <cofactor evidence="5">
        <name>pyridoxal 5'-phosphate</name>
        <dbReference type="ChEBI" id="CHEBI:597326"/>
    </cofactor>
    <text evidence="5">Binds 1 pyridoxal phosphate per subunit.</text>
</comment>
<dbReference type="AlphaFoldDB" id="A0A0E3QI64"/>
<keyword evidence="5" id="KW-0055">Arginine biosynthesis</keyword>
<dbReference type="SUPFAM" id="SSF53383">
    <property type="entry name" value="PLP-dependent transferases"/>
    <property type="match status" value="1"/>
</dbReference>
<dbReference type="InterPro" id="IPR015422">
    <property type="entry name" value="PyrdxlP-dep_Trfase_small"/>
</dbReference>
<organism evidence="6 7">
    <name type="scientific">Methanosarcina barkeri str. Wiesmoor</name>
    <dbReference type="NCBI Taxonomy" id="1434109"/>
    <lineage>
        <taxon>Archaea</taxon>
        <taxon>Methanobacteriati</taxon>
        <taxon>Methanobacteriota</taxon>
        <taxon>Stenosarchaea group</taxon>
        <taxon>Methanomicrobia</taxon>
        <taxon>Methanosarcinales</taxon>
        <taxon>Methanosarcinaceae</taxon>
        <taxon>Methanosarcina</taxon>
    </lineage>
</organism>
<name>A0A0E3QI64_METBA</name>
<feature type="binding site" evidence="5">
    <location>
        <position position="152"/>
    </location>
    <ligand>
        <name>pyridoxal 5'-phosphate</name>
        <dbReference type="ChEBI" id="CHEBI:597326"/>
    </ligand>
</feature>
<dbReference type="NCBIfam" id="TIGR00707">
    <property type="entry name" value="argD"/>
    <property type="match status" value="1"/>
</dbReference>
<dbReference type="EC" id="2.6.1.11" evidence="5"/>
<feature type="binding site" evidence="5">
    <location>
        <begin position="125"/>
        <end position="126"/>
    </location>
    <ligand>
        <name>pyridoxal 5'-phosphate</name>
        <dbReference type="ChEBI" id="CHEBI:597326"/>
    </ligand>
</feature>
<feature type="binding site" evidence="5">
    <location>
        <position position="155"/>
    </location>
    <ligand>
        <name>N(2)-acetyl-L-ornithine</name>
        <dbReference type="ChEBI" id="CHEBI:57805"/>
    </ligand>
</feature>
<dbReference type="GO" id="GO:0030170">
    <property type="term" value="F:pyridoxal phosphate binding"/>
    <property type="evidence" value="ECO:0007669"/>
    <property type="project" value="InterPro"/>
</dbReference>
<comment type="catalytic activity">
    <reaction evidence="5">
        <text>N(2)-acetyl-L-ornithine + 2-oxoglutarate = N-acetyl-L-glutamate 5-semialdehyde + L-glutamate</text>
        <dbReference type="Rhea" id="RHEA:18049"/>
        <dbReference type="ChEBI" id="CHEBI:16810"/>
        <dbReference type="ChEBI" id="CHEBI:29123"/>
        <dbReference type="ChEBI" id="CHEBI:29985"/>
        <dbReference type="ChEBI" id="CHEBI:57805"/>
        <dbReference type="EC" id="2.6.1.11"/>
    </reaction>
</comment>
<dbReference type="PANTHER" id="PTHR11986">
    <property type="entry name" value="AMINOTRANSFERASE CLASS III"/>
    <property type="match status" value="1"/>
</dbReference>
<dbReference type="PANTHER" id="PTHR11986:SF79">
    <property type="entry name" value="ACETYLORNITHINE AMINOTRANSFERASE, MITOCHONDRIAL"/>
    <property type="match status" value="1"/>
</dbReference>
<dbReference type="HOGENOM" id="CLU_016922_10_1_2"/>
<dbReference type="GO" id="GO:0005737">
    <property type="term" value="C:cytoplasm"/>
    <property type="evidence" value="ECO:0007669"/>
    <property type="project" value="UniProtKB-SubCell"/>
</dbReference>
<feature type="binding site" evidence="5">
    <location>
        <position position="294"/>
    </location>
    <ligand>
        <name>pyridoxal 5'-phosphate</name>
        <dbReference type="ChEBI" id="CHEBI:597326"/>
    </ligand>
</feature>
<dbReference type="NCBIfam" id="NF002325">
    <property type="entry name" value="PRK01278.1"/>
    <property type="match status" value="1"/>
</dbReference>
<dbReference type="GO" id="GO:0042802">
    <property type="term" value="F:identical protein binding"/>
    <property type="evidence" value="ECO:0007669"/>
    <property type="project" value="TreeGrafter"/>
</dbReference>
<keyword evidence="3 5" id="KW-0808">Transferase</keyword>
<dbReference type="Proteomes" id="UP000033038">
    <property type="component" value="Chromosome"/>
</dbReference>
<reference evidence="6 7" key="1">
    <citation type="submission" date="2014-07" db="EMBL/GenBank/DDBJ databases">
        <title>Methanogenic archaea and the global carbon cycle.</title>
        <authorList>
            <person name="Henriksen J.R."/>
            <person name="Luke J."/>
            <person name="Reinhart S."/>
            <person name="Benedict M.N."/>
            <person name="Youngblut N.D."/>
            <person name="Metcalf M.E."/>
            <person name="Whitaker R.J."/>
            <person name="Metcalf W.W."/>
        </authorList>
    </citation>
    <scope>NUCLEOTIDE SEQUENCE [LARGE SCALE GENOMIC DNA]</scope>
    <source>
        <strain evidence="6 7">Wiesmoor</strain>
    </source>
</reference>
<accession>A0A0E3QI64</accession>
<dbReference type="PATRIC" id="fig|1434109.4.peg.131"/>
<dbReference type="InterPro" id="IPR004636">
    <property type="entry name" value="AcOrn/SuccOrn_fam"/>
</dbReference>
<dbReference type="PIRSF" id="PIRSF000521">
    <property type="entry name" value="Transaminase_4ab_Lys_Orn"/>
    <property type="match status" value="1"/>
</dbReference>
<comment type="subcellular location">
    <subcellularLocation>
        <location evidence="5">Cytoplasm</location>
    </subcellularLocation>
</comment>
<evidence type="ECO:0000256" key="2">
    <source>
        <dbReference type="ARBA" id="ARBA00022605"/>
    </source>
</evidence>
<dbReference type="FunFam" id="3.40.640.10:FF:000004">
    <property type="entry name" value="Acetylornithine aminotransferase"/>
    <property type="match status" value="1"/>
</dbReference>
<gene>
    <name evidence="5" type="primary">argD</name>
    <name evidence="6" type="ORF">MSBRW_0127</name>
</gene>
<evidence type="ECO:0000256" key="4">
    <source>
        <dbReference type="ARBA" id="ARBA00022898"/>
    </source>
</evidence>
<dbReference type="InterPro" id="IPR015421">
    <property type="entry name" value="PyrdxlP-dep_Trfase_major"/>
</dbReference>
<dbReference type="InterPro" id="IPR049704">
    <property type="entry name" value="Aminotrans_3_PPA_site"/>
</dbReference>
<dbReference type="GO" id="GO:0006526">
    <property type="term" value="P:L-arginine biosynthetic process"/>
    <property type="evidence" value="ECO:0007669"/>
    <property type="project" value="UniProtKB-UniRule"/>
</dbReference>
<dbReference type="HAMAP" id="MF_01107">
    <property type="entry name" value="ArgD_aminotrans_3"/>
    <property type="match status" value="1"/>
</dbReference>
<evidence type="ECO:0000256" key="5">
    <source>
        <dbReference type="HAMAP-Rule" id="MF_01107"/>
    </source>
</evidence>
<dbReference type="GO" id="GO:0003992">
    <property type="term" value="F:N2-acetyl-L-ornithine:2-oxoglutarate 5-aminotransferase activity"/>
    <property type="evidence" value="ECO:0007669"/>
    <property type="project" value="UniProtKB-UniRule"/>
</dbReference>
<dbReference type="Gene3D" id="3.40.640.10">
    <property type="entry name" value="Type I PLP-dependent aspartate aminotransferase-like (Major domain)"/>
    <property type="match status" value="1"/>
</dbReference>
<dbReference type="InterPro" id="IPR050103">
    <property type="entry name" value="Class-III_PLP-dep_AT"/>
</dbReference>
<dbReference type="EMBL" id="CP009526">
    <property type="protein sequence ID" value="AKB49380.1"/>
    <property type="molecule type" value="Genomic_DNA"/>
</dbReference>
<comment type="pathway">
    <text evidence="5">Amino-acid biosynthesis; L-arginine biosynthesis; N(2)-acetyl-L-ornithine from L-glutamate: step 4/4.</text>
</comment>
<proteinExistence type="inferred from homology"/>
<keyword evidence="1 5" id="KW-0032">Aminotransferase</keyword>
<dbReference type="CDD" id="cd00610">
    <property type="entry name" value="OAT_like"/>
    <property type="match status" value="1"/>
</dbReference>
<dbReference type="KEGG" id="mbw:MSBRW_0127"/>
<evidence type="ECO:0000313" key="7">
    <source>
        <dbReference type="Proteomes" id="UP000033038"/>
    </source>
</evidence>
<dbReference type="InterPro" id="IPR005814">
    <property type="entry name" value="Aminotrans_3"/>
</dbReference>
<protein>
    <recommendedName>
        <fullName evidence="5">Acetylornithine aminotransferase</fullName>
        <shortName evidence="5">ACOAT</shortName>
        <ecNumber evidence="5">2.6.1.11</ecNumber>
    </recommendedName>
</protein>
<dbReference type="PROSITE" id="PS00600">
    <property type="entry name" value="AA_TRANSFER_CLASS_3"/>
    <property type="match status" value="1"/>
</dbReference>
<dbReference type="NCBIfam" id="NF002874">
    <property type="entry name" value="PRK03244.1"/>
    <property type="match status" value="1"/>
</dbReference>
<evidence type="ECO:0000256" key="3">
    <source>
        <dbReference type="ARBA" id="ARBA00022679"/>
    </source>
</evidence>
<keyword evidence="4 5" id="KW-0663">Pyridoxal phosphate</keyword>
<dbReference type="Gene3D" id="3.90.1150.10">
    <property type="entry name" value="Aspartate Aminotransferase, domain 1"/>
    <property type="match status" value="1"/>
</dbReference>
<keyword evidence="2 5" id="KW-0028">Amino-acid biosynthesis</keyword>
<comment type="miscellaneous">
    <text evidence="5">May also have succinyldiaminopimelate aminotransferase activity, thus carrying out the corresponding step in lysine biosynthesis.</text>
</comment>
<comment type="subunit">
    <text evidence="5">Homodimer.</text>
</comment>
<comment type="similarity">
    <text evidence="5">Belongs to the class-III pyridoxal-phosphate-dependent aminotransferase family. ArgD subfamily.</text>
</comment>
<sequence length="403" mass="43832">MTENFIGPENLQVTEPENLQAKYDSIIEKDSKYVMQTYGRQPLVLSEGKGAIVRDINGKEYIDCVAGIAVNNVGHCHPAVVRAIQAQAEKLLHVSNLYYTEIQAELAEALVSVTGMERVFFCNSGTEAVEAAMKLARMASGKSAFIAAEHSFHGRTIGALSVTHKSMYRDPFMPPVSSETTFVPYSDADAIRQAISENTAAVILEPIQGEGGVNIPNPEYLKEVREICDETGTFLIFDEVQTGFGRTGTWFCKDQFGVEPDIMSMAKAIGGGFPMGAIAARDGLSFGRGQHASTFGGGPLACAAALASIEAIREEELLKRSKENGAYFMGKLRNMEREDVVEVRGKGLMIGVEINHPCSDFVDFAREHGVLVNCTSESVLRLVPPLVITKEQIDKVVDVLEQA</sequence>
<dbReference type="UniPathway" id="UPA00068">
    <property type="reaction ID" value="UER00109"/>
</dbReference>
<feature type="binding site" evidence="5">
    <location>
        <position position="293"/>
    </location>
    <ligand>
        <name>N(2)-acetyl-L-ornithine</name>
        <dbReference type="ChEBI" id="CHEBI:57805"/>
    </ligand>
</feature>
<dbReference type="Pfam" id="PF00202">
    <property type="entry name" value="Aminotran_3"/>
    <property type="match status" value="1"/>
</dbReference>
<keyword evidence="5" id="KW-0963">Cytoplasm</keyword>